<dbReference type="Proteomes" id="UP000199440">
    <property type="component" value="Unassembled WGS sequence"/>
</dbReference>
<dbReference type="Pfam" id="PF05573">
    <property type="entry name" value="NosL"/>
    <property type="match status" value="1"/>
</dbReference>
<keyword evidence="3" id="KW-1185">Reference proteome</keyword>
<dbReference type="SUPFAM" id="SSF160387">
    <property type="entry name" value="NosL/MerB-like"/>
    <property type="match status" value="1"/>
</dbReference>
<name>A0A1G9KHU7_9FLAO</name>
<protein>
    <submittedName>
        <fullName evidence="2">Copper chaperone NosL</fullName>
    </submittedName>
</protein>
<dbReference type="InterPro" id="IPR008719">
    <property type="entry name" value="N2O_reductase_NosL"/>
</dbReference>
<dbReference type="RefSeq" id="WP_089885937.1">
    <property type="nucleotide sequence ID" value="NZ_FNGV01000001.1"/>
</dbReference>
<evidence type="ECO:0000313" key="2">
    <source>
        <dbReference type="EMBL" id="SDL49097.1"/>
    </source>
</evidence>
<evidence type="ECO:0000313" key="3">
    <source>
        <dbReference type="Proteomes" id="UP000199440"/>
    </source>
</evidence>
<keyword evidence="1" id="KW-0732">Signal</keyword>
<dbReference type="PANTHER" id="PTHR41247:SF1">
    <property type="entry name" value="HTH-TYPE TRANSCRIPTIONAL REPRESSOR YCNK"/>
    <property type="match status" value="1"/>
</dbReference>
<dbReference type="PANTHER" id="PTHR41247">
    <property type="entry name" value="HTH-TYPE TRANSCRIPTIONAL REPRESSOR YCNK"/>
    <property type="match status" value="1"/>
</dbReference>
<proteinExistence type="predicted"/>
<organism evidence="2 3">
    <name type="scientific">Kriegella aquimaris</name>
    <dbReference type="NCBI Taxonomy" id="192904"/>
    <lineage>
        <taxon>Bacteria</taxon>
        <taxon>Pseudomonadati</taxon>
        <taxon>Bacteroidota</taxon>
        <taxon>Flavobacteriia</taxon>
        <taxon>Flavobacteriales</taxon>
        <taxon>Flavobacteriaceae</taxon>
        <taxon>Kriegella</taxon>
    </lineage>
</organism>
<dbReference type="PROSITE" id="PS51257">
    <property type="entry name" value="PROKAR_LIPOPROTEIN"/>
    <property type="match status" value="1"/>
</dbReference>
<dbReference type="EMBL" id="FNGV01000001">
    <property type="protein sequence ID" value="SDL49097.1"/>
    <property type="molecule type" value="Genomic_DNA"/>
</dbReference>
<dbReference type="STRING" id="192904.SAMN04488514_101992"/>
<feature type="chain" id="PRO_5011506969" evidence="1">
    <location>
        <begin position="21"/>
        <end position="147"/>
    </location>
</feature>
<feature type="signal peptide" evidence="1">
    <location>
        <begin position="1"/>
        <end position="20"/>
    </location>
</feature>
<evidence type="ECO:0000256" key="1">
    <source>
        <dbReference type="SAM" id="SignalP"/>
    </source>
</evidence>
<dbReference type="OrthoDB" id="9792749at2"/>
<reference evidence="2 3" key="1">
    <citation type="submission" date="2016-10" db="EMBL/GenBank/DDBJ databases">
        <authorList>
            <person name="de Groot N.N."/>
        </authorList>
    </citation>
    <scope>NUCLEOTIDE SEQUENCE [LARGE SCALE GENOMIC DNA]</scope>
    <source>
        <strain evidence="2 3">DSM 19886</strain>
    </source>
</reference>
<dbReference type="AlphaFoldDB" id="A0A1G9KHU7"/>
<sequence length="147" mass="16506">MKSYLLLLLLSVFTFMSCTVKPEPIAYGSDGCHFCSMTIVDQQHAAQIVTSKGKAFKFDAAECMMNYLRDMNTADVALYLTNTYNRPGELIDATKATYLVSKNIPSPMGEFLTAFDSEESAKNVQSESQGELFSWQELKNHFDSKKK</sequence>
<gene>
    <name evidence="2" type="ORF">SAMN04488514_101992</name>
</gene>
<accession>A0A1G9KHU7</accession>